<evidence type="ECO:0000256" key="1">
    <source>
        <dbReference type="ARBA" id="ARBA00022679"/>
    </source>
</evidence>
<organism evidence="4 5">
    <name type="scientific">Exiguobacterium aurantiacum</name>
    <dbReference type="NCBI Taxonomy" id="33987"/>
    <lineage>
        <taxon>Bacteria</taxon>
        <taxon>Bacillati</taxon>
        <taxon>Bacillota</taxon>
        <taxon>Bacilli</taxon>
        <taxon>Bacillales</taxon>
        <taxon>Bacillales Family XII. Incertae Sedis</taxon>
        <taxon>Exiguobacterium</taxon>
    </lineage>
</organism>
<keyword evidence="2" id="KW-0012">Acyltransferase</keyword>
<reference evidence="4" key="1">
    <citation type="submission" date="2022-07" db="EMBL/GenBank/DDBJ databases">
        <title>Complete genome of CX2.</title>
        <authorList>
            <person name="Cao G."/>
        </authorList>
    </citation>
    <scope>NUCLEOTIDE SEQUENCE</scope>
    <source>
        <strain evidence="4">CX2</strain>
    </source>
</reference>
<evidence type="ECO:0000313" key="4">
    <source>
        <dbReference type="EMBL" id="UTT44429.1"/>
    </source>
</evidence>
<dbReference type="Gene3D" id="3.40.630.30">
    <property type="match status" value="1"/>
</dbReference>
<dbReference type="PANTHER" id="PTHR43877">
    <property type="entry name" value="AMINOALKYLPHOSPHONATE N-ACETYLTRANSFERASE-RELATED-RELATED"/>
    <property type="match status" value="1"/>
</dbReference>
<dbReference type="InterPro" id="IPR000182">
    <property type="entry name" value="GNAT_dom"/>
</dbReference>
<dbReference type="PROSITE" id="PS51186">
    <property type="entry name" value="GNAT"/>
    <property type="match status" value="1"/>
</dbReference>
<dbReference type="RefSeq" id="WP_255178664.1">
    <property type="nucleotide sequence ID" value="NZ_CP101462.1"/>
</dbReference>
<dbReference type="EMBL" id="CP101462">
    <property type="protein sequence ID" value="UTT44429.1"/>
    <property type="molecule type" value="Genomic_DNA"/>
</dbReference>
<protein>
    <submittedName>
        <fullName evidence="4">GNAT family N-acetyltransferase</fullName>
    </submittedName>
</protein>
<evidence type="ECO:0000313" key="5">
    <source>
        <dbReference type="Proteomes" id="UP001060325"/>
    </source>
</evidence>
<feature type="domain" description="N-acetyltransferase" evidence="3">
    <location>
        <begin position="3"/>
        <end position="172"/>
    </location>
</feature>
<sequence>MMITIKACTIEDVDALRTISIETFTETFEAENDPAHLAAYLERAYNMAQLKKELSNPDSQFFFAILDGEVAGYLKVNANNAQTEAMGEETFELERIYVRRAFQGSGVGKALYDQAITCAGELNKREIWLGVWEHNHKALAFYRKHGFVQTGAHTFYMGDDAQVDLIMAKPLRP</sequence>
<dbReference type="PANTHER" id="PTHR43877:SF2">
    <property type="entry name" value="AMINOALKYLPHOSPHONATE N-ACETYLTRANSFERASE-RELATED"/>
    <property type="match status" value="1"/>
</dbReference>
<evidence type="ECO:0000256" key="2">
    <source>
        <dbReference type="ARBA" id="ARBA00023315"/>
    </source>
</evidence>
<keyword evidence="1" id="KW-0808">Transferase</keyword>
<name>A0ABY5FT26_9BACL</name>
<gene>
    <name evidence="4" type="ORF">NMQ00_02770</name>
</gene>
<keyword evidence="5" id="KW-1185">Reference proteome</keyword>
<accession>A0ABY5FT26</accession>
<dbReference type="CDD" id="cd04301">
    <property type="entry name" value="NAT_SF"/>
    <property type="match status" value="1"/>
</dbReference>
<proteinExistence type="predicted"/>
<dbReference type="Proteomes" id="UP001060325">
    <property type="component" value="Chromosome"/>
</dbReference>
<dbReference type="SUPFAM" id="SSF55729">
    <property type="entry name" value="Acyl-CoA N-acyltransferases (Nat)"/>
    <property type="match status" value="1"/>
</dbReference>
<dbReference type="Pfam" id="PF00583">
    <property type="entry name" value="Acetyltransf_1"/>
    <property type="match status" value="1"/>
</dbReference>
<dbReference type="InterPro" id="IPR016181">
    <property type="entry name" value="Acyl_CoA_acyltransferase"/>
</dbReference>
<evidence type="ECO:0000259" key="3">
    <source>
        <dbReference type="PROSITE" id="PS51186"/>
    </source>
</evidence>
<dbReference type="InterPro" id="IPR050832">
    <property type="entry name" value="Bact_Acetyltransf"/>
</dbReference>